<feature type="transmembrane region" description="Helical" evidence="5">
    <location>
        <begin position="254"/>
        <end position="275"/>
    </location>
</feature>
<protein>
    <submittedName>
        <fullName evidence="7">Phosphate ABC transporter permease</fullName>
    </submittedName>
</protein>
<proteinExistence type="inferred from homology"/>
<sequence>MIKRRKLVELFFVSLMKVATFIVVGSLFYIIITIFIKGLPAINLAMLIQTPKGGYYLGKEGGILNAILGSLLLGISSSLLALMISLPIVFYLNIYLKKASRFALIIRFSFDVLFGIPSIVYGAFGFTLMMFMGIQASLLAAIITVALLILPIMTRSMDEILKTVPFELKEISYALGATKLETSLKVILRQTFPGILTAFLISFGRGISDAASVLFTAGFTDLLPYSLFKPVATLPLAIFFQLATPFPEVQQRGYAAALVLTIIILIVSIGSRISLKKFTRQVLK</sequence>
<gene>
    <name evidence="7" type="ORF">A2Y62_13060</name>
</gene>
<comment type="caution">
    <text evidence="7">The sequence shown here is derived from an EMBL/GenBank/DDBJ whole genome shotgun (WGS) entry which is preliminary data.</text>
</comment>
<comment type="subcellular location">
    <subcellularLocation>
        <location evidence="5">Cell membrane</location>
        <topology evidence="5">Multi-pass membrane protein</topology>
    </subcellularLocation>
    <subcellularLocation>
        <location evidence="1">Membrane</location>
        <topology evidence="1">Multi-pass membrane protein</topology>
    </subcellularLocation>
</comment>
<dbReference type="PROSITE" id="PS50928">
    <property type="entry name" value="ABC_TM1"/>
    <property type="match status" value="1"/>
</dbReference>
<dbReference type="InterPro" id="IPR051408">
    <property type="entry name" value="Phosphate_transprt_permease"/>
</dbReference>
<dbReference type="Proteomes" id="UP000178943">
    <property type="component" value="Unassembled WGS sequence"/>
</dbReference>
<keyword evidence="2 5" id="KW-0812">Transmembrane</keyword>
<name>A0A1F5V5M5_9BACT</name>
<feature type="transmembrane region" description="Helical" evidence="5">
    <location>
        <begin position="12"/>
        <end position="36"/>
    </location>
</feature>
<dbReference type="GO" id="GO:0055085">
    <property type="term" value="P:transmembrane transport"/>
    <property type="evidence" value="ECO:0007669"/>
    <property type="project" value="InterPro"/>
</dbReference>
<dbReference type="PANTHER" id="PTHR42922:SF1">
    <property type="entry name" value="PHOSPHATE TRANSPORT SYSTEM PERMEASE PROTEIN PSTA"/>
    <property type="match status" value="1"/>
</dbReference>
<dbReference type="InterPro" id="IPR035906">
    <property type="entry name" value="MetI-like_sf"/>
</dbReference>
<evidence type="ECO:0000313" key="7">
    <source>
        <dbReference type="EMBL" id="OGF58714.1"/>
    </source>
</evidence>
<feature type="transmembrane region" description="Helical" evidence="5">
    <location>
        <begin position="130"/>
        <end position="152"/>
    </location>
</feature>
<feature type="transmembrane region" description="Helical" evidence="5">
    <location>
        <begin position="104"/>
        <end position="124"/>
    </location>
</feature>
<evidence type="ECO:0000256" key="2">
    <source>
        <dbReference type="ARBA" id="ARBA00022692"/>
    </source>
</evidence>
<evidence type="ECO:0000256" key="4">
    <source>
        <dbReference type="ARBA" id="ARBA00023136"/>
    </source>
</evidence>
<dbReference type="CDD" id="cd06261">
    <property type="entry name" value="TM_PBP2"/>
    <property type="match status" value="1"/>
</dbReference>
<keyword evidence="5" id="KW-0813">Transport</keyword>
<dbReference type="InterPro" id="IPR000515">
    <property type="entry name" value="MetI-like"/>
</dbReference>
<accession>A0A1F5V5M5</accession>
<keyword evidence="4 5" id="KW-0472">Membrane</keyword>
<comment type="similarity">
    <text evidence="5">Belongs to the binding-protein-dependent transport system permease family.</text>
</comment>
<dbReference type="Gene3D" id="1.10.3720.10">
    <property type="entry name" value="MetI-like"/>
    <property type="match status" value="1"/>
</dbReference>
<dbReference type="AlphaFoldDB" id="A0A1F5V5M5"/>
<evidence type="ECO:0000259" key="6">
    <source>
        <dbReference type="PROSITE" id="PS50928"/>
    </source>
</evidence>
<organism evidence="7 8">
    <name type="scientific">Candidatus Fischerbacteria bacterium RBG_13_37_8</name>
    <dbReference type="NCBI Taxonomy" id="1817863"/>
    <lineage>
        <taxon>Bacteria</taxon>
        <taxon>Candidatus Fischeribacteriota</taxon>
    </lineage>
</organism>
<feature type="transmembrane region" description="Helical" evidence="5">
    <location>
        <begin position="66"/>
        <end position="92"/>
    </location>
</feature>
<dbReference type="Pfam" id="PF00528">
    <property type="entry name" value="BPD_transp_1"/>
    <property type="match status" value="1"/>
</dbReference>
<evidence type="ECO:0000313" key="8">
    <source>
        <dbReference type="Proteomes" id="UP000178943"/>
    </source>
</evidence>
<evidence type="ECO:0000256" key="5">
    <source>
        <dbReference type="RuleBase" id="RU363032"/>
    </source>
</evidence>
<dbReference type="EMBL" id="MFGW01000233">
    <property type="protein sequence ID" value="OGF58714.1"/>
    <property type="molecule type" value="Genomic_DNA"/>
</dbReference>
<dbReference type="STRING" id="1817863.A2Y62_13060"/>
<evidence type="ECO:0000256" key="1">
    <source>
        <dbReference type="ARBA" id="ARBA00004141"/>
    </source>
</evidence>
<feature type="domain" description="ABC transmembrane type-1" evidence="6">
    <location>
        <begin position="67"/>
        <end position="271"/>
    </location>
</feature>
<dbReference type="PANTHER" id="PTHR42922">
    <property type="entry name" value="PHOSPHATE TRANSPORT SYSTEM PERMEASE PROTEIN PSTA"/>
    <property type="match status" value="1"/>
</dbReference>
<evidence type="ECO:0000256" key="3">
    <source>
        <dbReference type="ARBA" id="ARBA00022989"/>
    </source>
</evidence>
<dbReference type="GO" id="GO:0005886">
    <property type="term" value="C:plasma membrane"/>
    <property type="evidence" value="ECO:0007669"/>
    <property type="project" value="UniProtKB-SubCell"/>
</dbReference>
<keyword evidence="3 5" id="KW-1133">Transmembrane helix</keyword>
<dbReference type="SUPFAM" id="SSF161098">
    <property type="entry name" value="MetI-like"/>
    <property type="match status" value="1"/>
</dbReference>
<reference evidence="7 8" key="1">
    <citation type="journal article" date="2016" name="Nat. Commun.">
        <title>Thousands of microbial genomes shed light on interconnected biogeochemical processes in an aquifer system.</title>
        <authorList>
            <person name="Anantharaman K."/>
            <person name="Brown C.T."/>
            <person name="Hug L.A."/>
            <person name="Sharon I."/>
            <person name="Castelle C.J."/>
            <person name="Probst A.J."/>
            <person name="Thomas B.C."/>
            <person name="Singh A."/>
            <person name="Wilkins M.J."/>
            <person name="Karaoz U."/>
            <person name="Brodie E.L."/>
            <person name="Williams K.H."/>
            <person name="Hubbard S.S."/>
            <person name="Banfield J.F."/>
        </authorList>
    </citation>
    <scope>NUCLEOTIDE SEQUENCE [LARGE SCALE GENOMIC DNA]</scope>
</reference>